<dbReference type="GO" id="GO:0003700">
    <property type="term" value="F:DNA-binding transcription factor activity"/>
    <property type="evidence" value="ECO:0007669"/>
    <property type="project" value="TreeGrafter"/>
</dbReference>
<dbReference type="PANTHER" id="PTHR46797">
    <property type="entry name" value="HTH-TYPE TRANSCRIPTIONAL REGULATOR"/>
    <property type="match status" value="1"/>
</dbReference>
<dbReference type="InterPro" id="IPR041698">
    <property type="entry name" value="Methyltransf_25"/>
</dbReference>
<dbReference type="PANTHER" id="PTHR46797:SF1">
    <property type="entry name" value="METHYLPHOSPHONATE SYNTHASE"/>
    <property type="match status" value="1"/>
</dbReference>
<dbReference type="InterPro" id="IPR001387">
    <property type="entry name" value="Cro/C1-type_HTH"/>
</dbReference>
<organism evidence="3 4">
    <name type="scientific">Erwinia tracheiphila</name>
    <dbReference type="NCBI Taxonomy" id="65700"/>
    <lineage>
        <taxon>Bacteria</taxon>
        <taxon>Pseudomonadati</taxon>
        <taxon>Pseudomonadota</taxon>
        <taxon>Gammaproteobacteria</taxon>
        <taxon>Enterobacterales</taxon>
        <taxon>Erwiniaceae</taxon>
        <taxon>Erwinia</taxon>
    </lineage>
</organism>
<dbReference type="InterPro" id="IPR011051">
    <property type="entry name" value="RmlC_Cupin_sf"/>
</dbReference>
<gene>
    <name evidence="3" type="ORF">AV903_22375</name>
</gene>
<name>A0A345CXG6_9GAMM</name>
<dbReference type="CDD" id="cd00093">
    <property type="entry name" value="HTH_XRE"/>
    <property type="match status" value="1"/>
</dbReference>
<dbReference type="InterPro" id="IPR050807">
    <property type="entry name" value="TransReg_Diox_bact_type"/>
</dbReference>
<dbReference type="SUPFAM" id="SSF53335">
    <property type="entry name" value="S-adenosyl-L-methionine-dependent methyltransferases"/>
    <property type="match status" value="1"/>
</dbReference>
<dbReference type="AlphaFoldDB" id="A0A345CXG6"/>
<dbReference type="CDD" id="cd02440">
    <property type="entry name" value="AdoMet_MTases"/>
    <property type="match status" value="1"/>
</dbReference>
<feature type="domain" description="HTH cro/C1-type" evidence="2">
    <location>
        <begin position="19"/>
        <end position="73"/>
    </location>
</feature>
<dbReference type="GO" id="GO:0005829">
    <property type="term" value="C:cytosol"/>
    <property type="evidence" value="ECO:0007669"/>
    <property type="project" value="TreeGrafter"/>
</dbReference>
<dbReference type="SUPFAM" id="SSF51182">
    <property type="entry name" value="RmlC-like cupins"/>
    <property type="match status" value="1"/>
</dbReference>
<dbReference type="InterPro" id="IPR014710">
    <property type="entry name" value="RmlC-like_jellyroll"/>
</dbReference>
<dbReference type="InterPro" id="IPR029063">
    <property type="entry name" value="SAM-dependent_MTases_sf"/>
</dbReference>
<dbReference type="SUPFAM" id="SSF47413">
    <property type="entry name" value="lambda repressor-like DNA-binding domains"/>
    <property type="match status" value="1"/>
</dbReference>
<protein>
    <submittedName>
        <fullName evidence="3">Helix-turn-helix domain-containing protein</fullName>
    </submittedName>
</protein>
<proteinExistence type="predicted"/>
<accession>A0A345CXG6</accession>
<dbReference type="EMBL" id="CP013970">
    <property type="protein sequence ID" value="AXF78133.1"/>
    <property type="molecule type" value="Genomic_DNA"/>
</dbReference>
<dbReference type="GO" id="GO:0003677">
    <property type="term" value="F:DNA binding"/>
    <property type="evidence" value="ECO:0007669"/>
    <property type="project" value="UniProtKB-KW"/>
</dbReference>
<sequence>MENSLLLSSEFRQSVSLGLARVRKSRGLSLSGLAESSGIGKATLSGIEAGRGNPTIETVWRLAHALGVTFGELISQEQDRAVESISPGVSVRLINKQSSPFVIETYVMDLAPHTRRMAEAHMAGVEENVVVLQGKALTGPQSAPVFLSAGKSCSFASDIPHLYQSLDEQTSMMVTVIYPSLAEGAPGEYDICREWPGTEDDWSGLQQQCRRLALESRQGIKAARLCFTGCDGISNAEEQIEQKLLPEAPGMQMFYVDEQGPKLIFLSREGSHARLDDEENTKNLILQQAIELSNFALSSQCPSDDLHRSRLQILSRSDSLCLSSLASEVLTRNGQFYVPLHVAPCYEATPVVERKNDAVLFEDRIDVDSYAAWEMAHPAYAKQSVAIAQQLSHHLAHGAARVIDIGTGPGLPLKMLLELLPELQVTTVDPSETAFNHLQKLFKNVPNVYCCKCSITDLSVPEHPFDAAISVGASHHLDTLAFLTATRRQLSPGRVFIVCDEMIGPFSTIRQRKTGLMQHHLQYIADTLIPQSVEALAVDERRLVKIMRQNVPQALFEARTGDEGRAEYRCRHLLETLHTLDLPKQPSDFIQVFYRFYILELEALIAGLDYEVEQKTSPDCFSDLARLAGFSVEQHRRLYATNGRTDNDAGTHLFVLRAL</sequence>
<dbReference type="CDD" id="cd02209">
    <property type="entry name" value="cupin_XRE_C"/>
    <property type="match status" value="1"/>
</dbReference>
<keyword evidence="1" id="KW-0238">DNA-binding</keyword>
<reference evidence="3 4" key="1">
    <citation type="submission" date="2016-01" db="EMBL/GenBank/DDBJ databases">
        <authorList>
            <person name="Oliw E.H."/>
        </authorList>
    </citation>
    <scope>NUCLEOTIDE SEQUENCE [LARGE SCALE GENOMIC DNA]</scope>
    <source>
        <strain evidence="3 4">MDcuke</strain>
    </source>
</reference>
<dbReference type="SMART" id="SM00530">
    <property type="entry name" value="HTH_XRE"/>
    <property type="match status" value="1"/>
</dbReference>
<dbReference type="Gene3D" id="2.60.120.10">
    <property type="entry name" value="Jelly Rolls"/>
    <property type="match status" value="1"/>
</dbReference>
<evidence type="ECO:0000256" key="1">
    <source>
        <dbReference type="ARBA" id="ARBA00023125"/>
    </source>
</evidence>
<dbReference type="Gene3D" id="3.40.50.150">
    <property type="entry name" value="Vaccinia Virus protein VP39"/>
    <property type="match status" value="1"/>
</dbReference>
<dbReference type="PROSITE" id="PS50943">
    <property type="entry name" value="HTH_CROC1"/>
    <property type="match status" value="1"/>
</dbReference>
<dbReference type="Proteomes" id="UP000264980">
    <property type="component" value="Chromosome"/>
</dbReference>
<evidence type="ECO:0000313" key="3">
    <source>
        <dbReference type="EMBL" id="AXF78133.1"/>
    </source>
</evidence>
<dbReference type="Gene3D" id="1.10.260.40">
    <property type="entry name" value="lambda repressor-like DNA-binding domains"/>
    <property type="match status" value="1"/>
</dbReference>
<dbReference type="Pfam" id="PF13649">
    <property type="entry name" value="Methyltransf_25"/>
    <property type="match status" value="1"/>
</dbReference>
<evidence type="ECO:0000259" key="2">
    <source>
        <dbReference type="PROSITE" id="PS50943"/>
    </source>
</evidence>
<dbReference type="RefSeq" id="WP_016191363.1">
    <property type="nucleotide sequence ID" value="NZ_CP013970.1"/>
</dbReference>
<dbReference type="InterPro" id="IPR010982">
    <property type="entry name" value="Lambda_DNA-bd_dom_sf"/>
</dbReference>
<dbReference type="Pfam" id="PF01381">
    <property type="entry name" value="HTH_3"/>
    <property type="match status" value="1"/>
</dbReference>
<evidence type="ECO:0000313" key="4">
    <source>
        <dbReference type="Proteomes" id="UP000264980"/>
    </source>
</evidence>